<dbReference type="PANTHER" id="PTHR43357">
    <property type="entry name" value="INNER MEMBRANE ABC TRANSPORTER PERMEASE PROTEIN YDCV"/>
    <property type="match status" value="1"/>
</dbReference>
<evidence type="ECO:0000256" key="4">
    <source>
        <dbReference type="ARBA" id="ARBA00022519"/>
    </source>
</evidence>
<feature type="transmembrane region" description="Helical" evidence="8">
    <location>
        <begin position="516"/>
        <end position="536"/>
    </location>
</feature>
<dbReference type="PROSITE" id="PS50928">
    <property type="entry name" value="ABC_TM1"/>
    <property type="match status" value="2"/>
</dbReference>
<dbReference type="InterPro" id="IPR000515">
    <property type="entry name" value="MetI-like"/>
</dbReference>
<evidence type="ECO:0000256" key="7">
    <source>
        <dbReference type="ARBA" id="ARBA00023136"/>
    </source>
</evidence>
<feature type="domain" description="ABC transmembrane type-1" evidence="9">
    <location>
        <begin position="47"/>
        <end position="256"/>
    </location>
</feature>
<dbReference type="CDD" id="cd06261">
    <property type="entry name" value="TM_PBP2"/>
    <property type="match status" value="2"/>
</dbReference>
<feature type="transmembrane region" description="Helical" evidence="8">
    <location>
        <begin position="407"/>
        <end position="429"/>
    </location>
</feature>
<dbReference type="Pfam" id="PF00528">
    <property type="entry name" value="BPD_transp_1"/>
    <property type="match status" value="2"/>
</dbReference>
<feature type="transmembrane region" description="Helical" evidence="8">
    <location>
        <begin position="460"/>
        <end position="479"/>
    </location>
</feature>
<keyword evidence="4" id="KW-0997">Cell inner membrane</keyword>
<proteinExistence type="inferred from homology"/>
<dbReference type="PANTHER" id="PTHR43357:SF3">
    <property type="entry name" value="FE(3+)-TRANSPORT SYSTEM PERMEASE PROTEIN FBPB 2"/>
    <property type="match status" value="1"/>
</dbReference>
<name>A0ABT0CBI5_THEVL</name>
<dbReference type="InterPro" id="IPR035906">
    <property type="entry name" value="MetI-like_sf"/>
</dbReference>
<evidence type="ECO:0000256" key="6">
    <source>
        <dbReference type="ARBA" id="ARBA00022989"/>
    </source>
</evidence>
<dbReference type="Proteomes" id="UP000830835">
    <property type="component" value="Unassembled WGS sequence"/>
</dbReference>
<evidence type="ECO:0000256" key="8">
    <source>
        <dbReference type="RuleBase" id="RU363032"/>
    </source>
</evidence>
<feature type="transmembrane region" description="Helical" evidence="8">
    <location>
        <begin position="234"/>
        <end position="255"/>
    </location>
</feature>
<comment type="subcellular location">
    <subcellularLocation>
        <location evidence="1">Cell inner membrane</location>
        <topology evidence="1">Multi-pass membrane protein</topology>
    </subcellularLocation>
    <subcellularLocation>
        <location evidence="8">Cell membrane</location>
        <topology evidence="8">Multi-pass membrane protein</topology>
    </subcellularLocation>
</comment>
<keyword evidence="7 8" id="KW-0472">Membrane</keyword>
<reference evidence="10" key="1">
    <citation type="submission" date="2021-02" db="EMBL/GenBank/DDBJ databases">
        <title>The CRISPR/cas machinery reduction and long-range gene transfer in the hot spring cyanobacterium Synechococcus.</title>
        <authorList>
            <person name="Dvorak P."/>
            <person name="Jahodarova E."/>
            <person name="Hasler P."/>
            <person name="Poulickova A."/>
        </authorList>
    </citation>
    <scope>NUCLEOTIDE SEQUENCE</scope>
    <source>
        <strain evidence="10">Rupite</strain>
    </source>
</reference>
<feature type="transmembrane region" description="Helical" evidence="8">
    <location>
        <begin position="344"/>
        <end position="366"/>
    </location>
</feature>
<protein>
    <submittedName>
        <fullName evidence="10">Iron ABC transporter permease</fullName>
    </submittedName>
</protein>
<feature type="transmembrane region" description="Helical" evidence="8">
    <location>
        <begin position="378"/>
        <end position="401"/>
    </location>
</feature>
<evidence type="ECO:0000313" key="11">
    <source>
        <dbReference type="Proteomes" id="UP000830835"/>
    </source>
</evidence>
<keyword evidence="5 8" id="KW-0812">Transmembrane</keyword>
<evidence type="ECO:0000256" key="2">
    <source>
        <dbReference type="ARBA" id="ARBA00022448"/>
    </source>
</evidence>
<feature type="transmembrane region" description="Helical" evidence="8">
    <location>
        <begin position="282"/>
        <end position="309"/>
    </location>
</feature>
<accession>A0ABT0CBI5</accession>
<feature type="transmembrane region" description="Helical" evidence="8">
    <location>
        <begin position="51"/>
        <end position="71"/>
    </location>
</feature>
<organism evidence="10 11">
    <name type="scientific">Thermostichus vulcanus str. 'Rupite'</name>
    <dbReference type="NCBI Taxonomy" id="2813851"/>
    <lineage>
        <taxon>Bacteria</taxon>
        <taxon>Bacillati</taxon>
        <taxon>Cyanobacteriota</taxon>
        <taxon>Cyanophyceae</taxon>
        <taxon>Thermostichales</taxon>
        <taxon>Thermostichaceae</taxon>
        <taxon>Thermostichus</taxon>
    </lineage>
</organism>
<keyword evidence="11" id="KW-1185">Reference proteome</keyword>
<sequence>MGVAVILVFTHGYPLLMLMQRALSREGALSLENIHWLLETPRVHLALRHSLWVSAASTGLALMGGLVLAVLTTQTDLPGRGILRVLFLSPLVIPPQVLALAWIQWAGPVGYLQQGLRLVLGRQGALWSLYTPGGIILLLSLFTLPIAYLTLVAGLSRLQKQTEEAARLDGANLPQVWLYVTLPLLRPYIGAAAVLVFLGAFGNFGIPALLAIPGRYITLPTLLYQEVINFSSDGFGRSAALAVLFGLPAILFLGLQQRGRGQEGLDPGHEPPERYRLGWVRWLGSGILMGVAALVIVGPLFAMASTALLRAYGLPLLGSNLTLEHFRFVIFELERARRATWHSLGLASAAAVLSSCVAVILGYALTRLKTPLLPVLSLIVDLPYALPGIIFALSLILVWLPSPLPGLTLYGTLWLILIAYLGRFLSFALQPIQAAWRSLDTSLEEAASIDGADMIQSFRYVLLPLLTPALVAAMLLVFLQSFAELTLSALLVGSGTETLGWLVFGLQQGGYTHQAAALSTLLVLTLFTIAAGIHWLRPNFPNAVHRG</sequence>
<evidence type="ECO:0000313" key="10">
    <source>
        <dbReference type="EMBL" id="MCJ2543133.1"/>
    </source>
</evidence>
<keyword evidence="6 8" id="KW-1133">Transmembrane helix</keyword>
<feature type="transmembrane region" description="Helical" evidence="8">
    <location>
        <begin position="125"/>
        <end position="151"/>
    </location>
</feature>
<comment type="caution">
    <text evidence="10">The sequence shown here is derived from an EMBL/GenBank/DDBJ whole genome shotgun (WGS) entry which is preliminary data.</text>
</comment>
<comment type="similarity">
    <text evidence="8">Belongs to the binding-protein-dependent transport system permease family.</text>
</comment>
<gene>
    <name evidence="10" type="ORF">JX360_09475</name>
</gene>
<feature type="domain" description="ABC transmembrane type-1" evidence="9">
    <location>
        <begin position="340"/>
        <end position="533"/>
    </location>
</feature>
<keyword evidence="2 8" id="KW-0813">Transport</keyword>
<keyword evidence="3" id="KW-1003">Cell membrane</keyword>
<dbReference type="Gene3D" id="1.10.3720.10">
    <property type="entry name" value="MetI-like"/>
    <property type="match status" value="2"/>
</dbReference>
<evidence type="ECO:0000256" key="5">
    <source>
        <dbReference type="ARBA" id="ARBA00022692"/>
    </source>
</evidence>
<evidence type="ECO:0000256" key="1">
    <source>
        <dbReference type="ARBA" id="ARBA00004429"/>
    </source>
</evidence>
<dbReference type="EMBL" id="JAFIRA010000021">
    <property type="protein sequence ID" value="MCJ2543133.1"/>
    <property type="molecule type" value="Genomic_DNA"/>
</dbReference>
<evidence type="ECO:0000256" key="3">
    <source>
        <dbReference type="ARBA" id="ARBA00022475"/>
    </source>
</evidence>
<feature type="transmembrane region" description="Helical" evidence="8">
    <location>
        <begin position="83"/>
        <end position="105"/>
    </location>
</feature>
<dbReference type="SUPFAM" id="SSF161098">
    <property type="entry name" value="MetI-like"/>
    <property type="match status" value="2"/>
</dbReference>
<evidence type="ECO:0000259" key="9">
    <source>
        <dbReference type="PROSITE" id="PS50928"/>
    </source>
</evidence>